<dbReference type="GO" id="GO:0006352">
    <property type="term" value="P:DNA-templated transcription initiation"/>
    <property type="evidence" value="ECO:0007669"/>
    <property type="project" value="InterPro"/>
</dbReference>
<dbReference type="RefSeq" id="WP_145903014.1">
    <property type="nucleotide sequence ID" value="NZ_BAAAMZ010000004.1"/>
</dbReference>
<dbReference type="Gene3D" id="3.40.33.10">
    <property type="entry name" value="CAP"/>
    <property type="match status" value="1"/>
</dbReference>
<sequence length="506" mass="53657">METDRYRELADRARAGDPTARQELLGDHLPLVYNIVGRALDGHPDTDDVVQDTMLRAVDGLPALREPGSFRSWLVAIAMNQVRRRHQARQAGQPDGLDELGELPDPAGDFAELTIVRLGLSGQRREVAEATRWLDGPDREVLALWWQEAAGQLSRAELAAALELSPQHAAVRVQRVKERLDGARTVVRALAARPGCPVLAELTAGWDGAPAPLWRKRITRHVRDCADCQEPARGLVPAEGLLAGLALLLPPPHLAVPALQPAGAVTVVGAGRHRPGPSGRRARQRGRAGVRRRRIAVAALGAVVAVSAAGLLWEGQSDGGATGTPLAAADPAPPQSSASPVQVDAASVAPAPAPPSSPAPAPSTSQAVPTRRGDVSATQADYVRQVLDLVNTQRAQAGCGPLATNGKLQLAAQRQSDDMASRGFFDHTNPDGAGPQQRIEAAGYQWSTWGENIARGQRDPASVMASWMDSPGHRANILNCDYRELGVGVHFGTGGPWWTQDFGAPA</sequence>
<gene>
    <name evidence="4" type="ORF">FHX73_11469</name>
</gene>
<dbReference type="GO" id="GO:0003700">
    <property type="term" value="F:DNA-binding transcription factor activity"/>
    <property type="evidence" value="ECO:0007669"/>
    <property type="project" value="InterPro"/>
</dbReference>
<dbReference type="InterPro" id="IPR014284">
    <property type="entry name" value="RNA_pol_sigma-70_dom"/>
</dbReference>
<proteinExistence type="predicted"/>
<dbReference type="InterPro" id="IPR035940">
    <property type="entry name" value="CAP_sf"/>
</dbReference>
<protein>
    <submittedName>
        <fullName evidence="4">RNA polymerase sigma factor (Sigma-70 family)</fullName>
    </submittedName>
</protein>
<dbReference type="AlphaFoldDB" id="A0A561UBF6"/>
<name>A0A561UBF6_9ACTN</name>
<evidence type="ECO:0000259" key="2">
    <source>
        <dbReference type="Pfam" id="PF00188"/>
    </source>
</evidence>
<dbReference type="InterPro" id="IPR013325">
    <property type="entry name" value="RNA_pol_sigma_r2"/>
</dbReference>
<dbReference type="CDD" id="cd05379">
    <property type="entry name" value="CAP_bacterial"/>
    <property type="match status" value="1"/>
</dbReference>
<dbReference type="Pfam" id="PF04542">
    <property type="entry name" value="Sigma70_r2"/>
    <property type="match status" value="1"/>
</dbReference>
<feature type="domain" description="RNA polymerase sigma-70 region 2" evidence="3">
    <location>
        <begin position="26"/>
        <end position="89"/>
    </location>
</feature>
<feature type="compositionally biased region" description="Pro residues" evidence="1">
    <location>
        <begin position="351"/>
        <end position="361"/>
    </location>
</feature>
<dbReference type="InterPro" id="IPR007627">
    <property type="entry name" value="RNA_pol_sigma70_r2"/>
</dbReference>
<dbReference type="SUPFAM" id="SSF55797">
    <property type="entry name" value="PR-1-like"/>
    <property type="match status" value="1"/>
</dbReference>
<dbReference type="PANTHER" id="PTHR31157">
    <property type="entry name" value="SCP DOMAIN-CONTAINING PROTEIN"/>
    <property type="match status" value="1"/>
</dbReference>
<dbReference type="PANTHER" id="PTHR31157:SF1">
    <property type="entry name" value="SCP DOMAIN-CONTAINING PROTEIN"/>
    <property type="match status" value="1"/>
</dbReference>
<dbReference type="NCBIfam" id="TIGR02937">
    <property type="entry name" value="sigma70-ECF"/>
    <property type="match status" value="1"/>
</dbReference>
<evidence type="ECO:0000259" key="3">
    <source>
        <dbReference type="Pfam" id="PF04542"/>
    </source>
</evidence>
<evidence type="ECO:0000313" key="5">
    <source>
        <dbReference type="Proteomes" id="UP000317940"/>
    </source>
</evidence>
<dbReference type="InterPro" id="IPR014044">
    <property type="entry name" value="CAP_dom"/>
</dbReference>
<comment type="caution">
    <text evidence="4">The sequence shown here is derived from an EMBL/GenBank/DDBJ whole genome shotgun (WGS) entry which is preliminary data.</text>
</comment>
<feature type="domain" description="SCP" evidence="2">
    <location>
        <begin position="387"/>
        <end position="502"/>
    </location>
</feature>
<dbReference type="SUPFAM" id="SSF88946">
    <property type="entry name" value="Sigma2 domain of RNA polymerase sigma factors"/>
    <property type="match status" value="1"/>
</dbReference>
<accession>A0A561UBF6</accession>
<feature type="compositionally biased region" description="Low complexity" evidence="1">
    <location>
        <begin position="327"/>
        <end position="350"/>
    </location>
</feature>
<feature type="region of interest" description="Disordered" evidence="1">
    <location>
        <begin position="322"/>
        <end position="375"/>
    </location>
</feature>
<organism evidence="4 5">
    <name type="scientific">Kitasatospora viridis</name>
    <dbReference type="NCBI Taxonomy" id="281105"/>
    <lineage>
        <taxon>Bacteria</taxon>
        <taxon>Bacillati</taxon>
        <taxon>Actinomycetota</taxon>
        <taxon>Actinomycetes</taxon>
        <taxon>Kitasatosporales</taxon>
        <taxon>Streptomycetaceae</taxon>
        <taxon>Kitasatospora</taxon>
    </lineage>
</organism>
<dbReference type="Pfam" id="PF00188">
    <property type="entry name" value="CAP"/>
    <property type="match status" value="1"/>
</dbReference>
<evidence type="ECO:0000256" key="1">
    <source>
        <dbReference type="SAM" id="MobiDB-lite"/>
    </source>
</evidence>
<evidence type="ECO:0000313" key="4">
    <source>
        <dbReference type="EMBL" id="TWF96697.1"/>
    </source>
</evidence>
<dbReference type="EMBL" id="VIWT01000001">
    <property type="protein sequence ID" value="TWF96697.1"/>
    <property type="molecule type" value="Genomic_DNA"/>
</dbReference>
<dbReference type="Gene3D" id="1.10.1740.10">
    <property type="match status" value="1"/>
</dbReference>
<dbReference type="Proteomes" id="UP000317940">
    <property type="component" value="Unassembled WGS sequence"/>
</dbReference>
<dbReference type="OrthoDB" id="8611574at2"/>
<keyword evidence="5" id="KW-1185">Reference proteome</keyword>
<reference evidence="4 5" key="1">
    <citation type="submission" date="2019-06" db="EMBL/GenBank/DDBJ databases">
        <title>Sequencing the genomes of 1000 actinobacteria strains.</title>
        <authorList>
            <person name="Klenk H.-P."/>
        </authorList>
    </citation>
    <scope>NUCLEOTIDE SEQUENCE [LARGE SCALE GENOMIC DNA]</scope>
    <source>
        <strain evidence="4 5">DSM 44826</strain>
    </source>
</reference>